<accession>A0A8C0I966</accession>
<feature type="chain" id="PRO_5046021247" description="Secreted protein" evidence="1">
    <location>
        <begin position="26"/>
        <end position="69"/>
    </location>
</feature>
<name>A0A8C0I966_BUBBB</name>
<keyword evidence="1" id="KW-0732">Signal</keyword>
<feature type="signal peptide" evidence="1">
    <location>
        <begin position="1"/>
        <end position="25"/>
    </location>
</feature>
<evidence type="ECO:0008006" key="4">
    <source>
        <dbReference type="Google" id="ProtNLM"/>
    </source>
</evidence>
<dbReference type="Proteomes" id="UP000694567">
    <property type="component" value="Unplaced"/>
</dbReference>
<keyword evidence="3" id="KW-1185">Reference proteome</keyword>
<reference evidence="2" key="2">
    <citation type="submission" date="2025-09" db="UniProtKB">
        <authorList>
            <consortium name="Ensembl"/>
        </authorList>
    </citation>
    <scope>IDENTIFICATION</scope>
</reference>
<sequence>MSLTSRTTMWIWVVPLLGGEPPSMAMRLKPTSACSSRSSAFSNTNSTYLSPLLRLPKETLKYSFSGAML</sequence>
<reference evidence="2" key="1">
    <citation type="submission" date="2025-08" db="UniProtKB">
        <authorList>
            <consortium name="Ensembl"/>
        </authorList>
    </citation>
    <scope>IDENTIFICATION</scope>
</reference>
<evidence type="ECO:0000313" key="3">
    <source>
        <dbReference type="Proteomes" id="UP000694567"/>
    </source>
</evidence>
<proteinExistence type="predicted"/>
<evidence type="ECO:0000313" key="2">
    <source>
        <dbReference type="Ensembl" id="ENSBOBP00000002887.1"/>
    </source>
</evidence>
<evidence type="ECO:0000256" key="1">
    <source>
        <dbReference type="SAM" id="SignalP"/>
    </source>
</evidence>
<dbReference type="Ensembl" id="ENSBOBT00000002968.1">
    <property type="protein sequence ID" value="ENSBOBP00000002887.1"/>
    <property type="gene ID" value="ENSBOBG00000002030.1"/>
</dbReference>
<dbReference type="AlphaFoldDB" id="A0A8C0I966"/>
<protein>
    <recommendedName>
        <fullName evidence="4">Secreted protein</fullName>
    </recommendedName>
</protein>
<organism evidence="2 3">
    <name type="scientific">Bubo bubo</name>
    <name type="common">Eurasian eagle-owl</name>
    <name type="synonym">Strix bubo</name>
    <dbReference type="NCBI Taxonomy" id="30461"/>
    <lineage>
        <taxon>Eukaryota</taxon>
        <taxon>Metazoa</taxon>
        <taxon>Chordata</taxon>
        <taxon>Craniata</taxon>
        <taxon>Vertebrata</taxon>
        <taxon>Euteleostomi</taxon>
        <taxon>Archelosauria</taxon>
        <taxon>Archosauria</taxon>
        <taxon>Dinosauria</taxon>
        <taxon>Saurischia</taxon>
        <taxon>Theropoda</taxon>
        <taxon>Coelurosauria</taxon>
        <taxon>Aves</taxon>
        <taxon>Neognathae</taxon>
        <taxon>Neoaves</taxon>
        <taxon>Telluraves</taxon>
        <taxon>Strigiformes</taxon>
        <taxon>Strigidae</taxon>
        <taxon>Bubo</taxon>
    </lineage>
</organism>